<keyword evidence="5 12" id="KW-0500">Molybdenum</keyword>
<dbReference type="InterPro" id="IPR011867">
    <property type="entry name" value="ModB_ABC"/>
</dbReference>
<dbReference type="Gene3D" id="1.10.3720.10">
    <property type="entry name" value="MetI-like"/>
    <property type="match status" value="1"/>
</dbReference>
<comment type="similarity">
    <text evidence="12">Belongs to the binding-protein-dependent transport system permease family. CysTW subfamily.</text>
</comment>
<keyword evidence="4 11" id="KW-0813">Transport</keyword>
<sequence length="276" mass="28911">MSKRERDFDVITARAPLTTRLAPVGLAALLVGYLAVPLLALIWRGANRGTVHAFSDPLVQAALWLTLKTTALVVLIAIVLGTPLAIILARREFRGKALVEGLVELPIALPPVIAGVGLLMAFGRRGIFGPTLEEFGITLPFTTAAVVLAQLFVSIPFYVRAATLGFRAVPRELEEAAAVDGAGGWATFRHVTAPLALPGILSGALLCGTRAASEFGATLMFAGNLAGRTQTLTLAVMTAMETDIWRALALAVLLMMIAVGVVIGARALVGGRDALL</sequence>
<evidence type="ECO:0000256" key="1">
    <source>
        <dbReference type="ARBA" id="ARBA00002949"/>
    </source>
</evidence>
<dbReference type="GO" id="GO:0015419">
    <property type="term" value="F:ABC-type sulfate transporter activity"/>
    <property type="evidence" value="ECO:0007669"/>
    <property type="project" value="InterPro"/>
</dbReference>
<evidence type="ECO:0000256" key="2">
    <source>
        <dbReference type="ARBA" id="ARBA00004651"/>
    </source>
</evidence>
<evidence type="ECO:0000256" key="7">
    <source>
        <dbReference type="ARBA" id="ARBA00022989"/>
    </source>
</evidence>
<dbReference type="GO" id="GO:0005886">
    <property type="term" value="C:plasma membrane"/>
    <property type="evidence" value="ECO:0007669"/>
    <property type="project" value="UniProtKB-SubCell"/>
</dbReference>
<keyword evidence="6 11" id="KW-0812">Transmembrane</keyword>
<reference evidence="14 15" key="1">
    <citation type="submission" date="2013-12" db="EMBL/GenBank/DDBJ databases">
        <authorList>
            <person name="Stott M."/>
        </authorList>
    </citation>
    <scope>NUCLEOTIDE SEQUENCE [LARGE SCALE GENOMIC DNA]</scope>
    <source>
        <strain evidence="14 15">K22</strain>
    </source>
</reference>
<organism evidence="14 15">
    <name type="scientific">Pyrinomonas methylaliphatogenes</name>
    <dbReference type="NCBI Taxonomy" id="454194"/>
    <lineage>
        <taxon>Bacteria</taxon>
        <taxon>Pseudomonadati</taxon>
        <taxon>Acidobacteriota</taxon>
        <taxon>Blastocatellia</taxon>
        <taxon>Blastocatellales</taxon>
        <taxon>Pyrinomonadaceae</taxon>
        <taxon>Pyrinomonas</taxon>
    </lineage>
</organism>
<protein>
    <recommendedName>
        <fullName evidence="12">Molybdenum transport system permease</fullName>
    </recommendedName>
</protein>
<evidence type="ECO:0000256" key="6">
    <source>
        <dbReference type="ARBA" id="ARBA00022692"/>
    </source>
</evidence>
<feature type="transmembrane region" description="Helical" evidence="11">
    <location>
        <begin position="247"/>
        <end position="269"/>
    </location>
</feature>
<comment type="function">
    <text evidence="1 12">Part of the binding-protein-dependent transport system for molybdenum; probably responsible for the translocation of the substrate across the membrane.</text>
</comment>
<evidence type="ECO:0000313" key="14">
    <source>
        <dbReference type="EMBL" id="CDM65410.1"/>
    </source>
</evidence>
<keyword evidence="15" id="KW-1185">Reference proteome</keyword>
<evidence type="ECO:0000256" key="4">
    <source>
        <dbReference type="ARBA" id="ARBA00022448"/>
    </source>
</evidence>
<dbReference type="EMBL" id="CBXV010000004">
    <property type="protein sequence ID" value="CDM65410.1"/>
    <property type="molecule type" value="Genomic_DNA"/>
</dbReference>
<comment type="subunit">
    <text evidence="3">The complex is composed of two ATP-binding proteins (CysA), two transmembrane proteins (CysT and CysW) and a solute-binding protein (CysP).</text>
</comment>
<reference evidence="14 15" key="2">
    <citation type="submission" date="2015-01" db="EMBL/GenBank/DDBJ databases">
        <title>Complete genome sequence of Pyrinomonas methylaliphatogenes type strain K22T.</title>
        <authorList>
            <person name="Lee K.C.Y."/>
            <person name="Power J.F."/>
            <person name="Dunfield P.F."/>
            <person name="Morgan X.C."/>
            <person name="Huttenhower C."/>
            <person name="Stott M.B."/>
        </authorList>
    </citation>
    <scope>NUCLEOTIDE SEQUENCE [LARGE SCALE GENOMIC DNA]</scope>
    <source>
        <strain evidence="14 15">K22</strain>
    </source>
</reference>
<comment type="function">
    <text evidence="10">Part of the ABC transporter complex CysAWTP (TC 3.A.1.6.1) involved in sulfate/thiosulfate import. Probably responsible for the translocation of the substrate across the membrane.</text>
</comment>
<keyword evidence="9 11" id="KW-0472">Membrane</keyword>
<dbReference type="Pfam" id="PF00528">
    <property type="entry name" value="BPD_transp_1"/>
    <property type="match status" value="1"/>
</dbReference>
<proteinExistence type="inferred from homology"/>
<evidence type="ECO:0000259" key="13">
    <source>
        <dbReference type="PROSITE" id="PS50928"/>
    </source>
</evidence>
<name>A0A0B6WZ18_9BACT</name>
<dbReference type="PANTHER" id="PTHR30406">
    <property type="entry name" value="SULFATE TRANSPORT SYSTEM PERMEASE PROTEIN"/>
    <property type="match status" value="1"/>
</dbReference>
<evidence type="ECO:0000256" key="9">
    <source>
        <dbReference type="ARBA" id="ARBA00023136"/>
    </source>
</evidence>
<dbReference type="InterPro" id="IPR000515">
    <property type="entry name" value="MetI-like"/>
</dbReference>
<evidence type="ECO:0000256" key="5">
    <source>
        <dbReference type="ARBA" id="ARBA00022505"/>
    </source>
</evidence>
<keyword evidence="12" id="KW-1003">Cell membrane</keyword>
<dbReference type="STRING" id="454194.PYK22_01409"/>
<dbReference type="PROSITE" id="PS50928">
    <property type="entry name" value="ABC_TM1"/>
    <property type="match status" value="1"/>
</dbReference>
<dbReference type="OrthoDB" id="9795403at2"/>
<dbReference type="SUPFAM" id="SSF161098">
    <property type="entry name" value="MetI-like"/>
    <property type="match status" value="1"/>
</dbReference>
<accession>A0A0B6WZ18</accession>
<dbReference type="InterPro" id="IPR035906">
    <property type="entry name" value="MetI-like_sf"/>
</dbReference>
<evidence type="ECO:0000256" key="10">
    <source>
        <dbReference type="ARBA" id="ARBA00025323"/>
    </source>
</evidence>
<dbReference type="Proteomes" id="UP000031518">
    <property type="component" value="Unassembled WGS sequence"/>
</dbReference>
<keyword evidence="8" id="KW-0764">Sulfate transport</keyword>
<evidence type="ECO:0000256" key="8">
    <source>
        <dbReference type="ARBA" id="ARBA00023032"/>
    </source>
</evidence>
<feature type="transmembrane region" description="Helical" evidence="11">
    <location>
        <begin position="101"/>
        <end position="123"/>
    </location>
</feature>
<dbReference type="CDD" id="cd06261">
    <property type="entry name" value="TM_PBP2"/>
    <property type="match status" value="1"/>
</dbReference>
<evidence type="ECO:0000256" key="3">
    <source>
        <dbReference type="ARBA" id="ARBA00011779"/>
    </source>
</evidence>
<feature type="transmembrane region" description="Helical" evidence="11">
    <location>
        <begin position="135"/>
        <end position="159"/>
    </location>
</feature>
<dbReference type="InterPro" id="IPR006469">
    <property type="entry name" value="NifC_ABC_porter"/>
</dbReference>
<evidence type="ECO:0000256" key="11">
    <source>
        <dbReference type="RuleBase" id="RU363032"/>
    </source>
</evidence>
<feature type="transmembrane region" description="Helical" evidence="11">
    <location>
        <begin position="21"/>
        <end position="43"/>
    </location>
</feature>
<dbReference type="NCBIfam" id="TIGR01581">
    <property type="entry name" value="Mo_ABC_porter"/>
    <property type="match status" value="1"/>
</dbReference>
<dbReference type="PANTHER" id="PTHR30406:SF8">
    <property type="entry name" value="SULFATE TRANSPORT SYSTEM PERMEASE PROTEIN CYST"/>
    <property type="match status" value="1"/>
</dbReference>
<dbReference type="RefSeq" id="WP_060635433.1">
    <property type="nucleotide sequence ID" value="NZ_CBXV010000004.1"/>
</dbReference>
<evidence type="ECO:0000313" key="15">
    <source>
        <dbReference type="Proteomes" id="UP000031518"/>
    </source>
</evidence>
<feature type="domain" description="ABC transmembrane type-1" evidence="13">
    <location>
        <begin position="63"/>
        <end position="263"/>
    </location>
</feature>
<keyword evidence="7 11" id="KW-1133">Transmembrane helix</keyword>
<feature type="transmembrane region" description="Helical" evidence="11">
    <location>
        <begin position="63"/>
        <end position="89"/>
    </location>
</feature>
<gene>
    <name evidence="14" type="ORF">PYK22_01409</name>
</gene>
<evidence type="ECO:0000256" key="12">
    <source>
        <dbReference type="RuleBase" id="RU365097"/>
    </source>
</evidence>
<dbReference type="AlphaFoldDB" id="A0A0B6WZ18"/>
<comment type="subcellular location">
    <subcellularLocation>
        <location evidence="2 11">Cell membrane</location>
        <topology evidence="2 11">Multi-pass membrane protein</topology>
    </subcellularLocation>
</comment>
<dbReference type="InterPro" id="IPR005667">
    <property type="entry name" value="Sulph_transpt2"/>
</dbReference>
<dbReference type="GO" id="GO:0015098">
    <property type="term" value="F:molybdate ion transmembrane transporter activity"/>
    <property type="evidence" value="ECO:0007669"/>
    <property type="project" value="UniProtKB-UniRule"/>
</dbReference>
<dbReference type="NCBIfam" id="TIGR02141">
    <property type="entry name" value="modB_ABC"/>
    <property type="match status" value="1"/>
</dbReference>